<evidence type="ECO:0000256" key="6">
    <source>
        <dbReference type="RuleBase" id="RU000461"/>
    </source>
</evidence>
<sequence length="439" mass="48771">MTAITTPTTCGAPRPVRYWPAELLLAGYRRFGPVFGSGGRHGFVYLLGAEANRFVLANSALFRWRDAFASLMPVDGETALIVSDGADHHRRRRLVQPAMHHRQITGYLAVMAENADAVIGRWRPGQVVDVYQQLRSAIRRSTIQSLFGRRLAAGADFFGERLQALLDLTDRLPQVVTAHQRLRTPLWRRAMTARAEVDQRLFAEIERTRRGGADTDDHVLATLVHGRDEDGAGLSDQEVRDQSVSLIAAGYETTSAAMAWAVYFLLTTPNAWERARAEVSAVLGDRPPGPADLRALTYLNGVVHETLRLCPPGVVVPRKVVRDFAFAGRTVRAGSTLLYSPYVTHRLPELWPRPLQFLPERWDASQPGYRKPGPHEFLPFGGGPHRCVGSVLATTELTVMLARLVARTSLRLPAQRVRPVSLAAMRPRHGLRVEVLDRG</sequence>
<dbReference type="PRINTS" id="PR00465">
    <property type="entry name" value="EP450IV"/>
</dbReference>
<dbReference type="RefSeq" id="WP_253767598.1">
    <property type="nucleotide sequence ID" value="NZ_JAMTCK010000002.1"/>
</dbReference>
<keyword evidence="6" id="KW-0560">Oxidoreductase</keyword>
<dbReference type="EMBL" id="JAMTCK010000002">
    <property type="protein sequence ID" value="MCP2164193.1"/>
    <property type="molecule type" value="Genomic_DNA"/>
</dbReference>
<dbReference type="PROSITE" id="PS00086">
    <property type="entry name" value="CYTOCHROME_P450"/>
    <property type="match status" value="1"/>
</dbReference>
<dbReference type="Gene3D" id="1.10.630.10">
    <property type="entry name" value="Cytochrome P450"/>
    <property type="match status" value="1"/>
</dbReference>
<evidence type="ECO:0000313" key="8">
    <source>
        <dbReference type="Proteomes" id="UP001206128"/>
    </source>
</evidence>
<dbReference type="GO" id="GO:0016705">
    <property type="term" value="F:oxidoreductase activity, acting on paired donors, with incorporation or reduction of molecular oxygen"/>
    <property type="evidence" value="ECO:0007669"/>
    <property type="project" value="InterPro"/>
</dbReference>
<comment type="cofactor">
    <cofactor evidence="1 5">
        <name>heme</name>
        <dbReference type="ChEBI" id="CHEBI:30413"/>
    </cofactor>
</comment>
<dbReference type="GO" id="GO:0004497">
    <property type="term" value="F:monooxygenase activity"/>
    <property type="evidence" value="ECO:0007669"/>
    <property type="project" value="UniProtKB-KW"/>
</dbReference>
<comment type="caution">
    <text evidence="7">The sequence shown here is derived from an EMBL/GenBank/DDBJ whole genome shotgun (WGS) entry which is preliminary data.</text>
</comment>
<keyword evidence="3 5" id="KW-0479">Metal-binding</keyword>
<dbReference type="InterPro" id="IPR001128">
    <property type="entry name" value="Cyt_P450"/>
</dbReference>
<keyword evidence="6" id="KW-0503">Monooxygenase</keyword>
<dbReference type="PANTHER" id="PTHR24305:SF166">
    <property type="entry name" value="CYTOCHROME P450 12A4, MITOCHONDRIAL-RELATED"/>
    <property type="match status" value="1"/>
</dbReference>
<protein>
    <recommendedName>
        <fullName evidence="9">Cytochrome P450</fullName>
    </recommendedName>
</protein>
<dbReference type="GO" id="GO:0005506">
    <property type="term" value="F:iron ion binding"/>
    <property type="evidence" value="ECO:0007669"/>
    <property type="project" value="InterPro"/>
</dbReference>
<reference evidence="7" key="1">
    <citation type="submission" date="2022-06" db="EMBL/GenBank/DDBJ databases">
        <title>Genomic Encyclopedia of Archaeal and Bacterial Type Strains, Phase II (KMG-II): from individual species to whole genera.</title>
        <authorList>
            <person name="Goeker M."/>
        </authorList>
    </citation>
    <scope>NUCLEOTIDE SEQUENCE</scope>
    <source>
        <strain evidence="7">DSM 43935</strain>
    </source>
</reference>
<evidence type="ECO:0000256" key="1">
    <source>
        <dbReference type="ARBA" id="ARBA00001971"/>
    </source>
</evidence>
<proteinExistence type="inferred from homology"/>
<evidence type="ECO:0000256" key="3">
    <source>
        <dbReference type="ARBA" id="ARBA00022723"/>
    </source>
</evidence>
<name>A0AAE3GAG5_9PSEU</name>
<keyword evidence="5 6" id="KW-0349">Heme</keyword>
<evidence type="ECO:0000256" key="5">
    <source>
        <dbReference type="PIRSR" id="PIRSR602403-1"/>
    </source>
</evidence>
<dbReference type="Pfam" id="PF00067">
    <property type="entry name" value="p450"/>
    <property type="match status" value="1"/>
</dbReference>
<keyword evidence="4 5" id="KW-0408">Iron</keyword>
<dbReference type="InterPro" id="IPR002403">
    <property type="entry name" value="Cyt_P450_E_grp-IV"/>
</dbReference>
<accession>A0AAE3GAG5</accession>
<keyword evidence="8" id="KW-1185">Reference proteome</keyword>
<dbReference type="AlphaFoldDB" id="A0AAE3GAG5"/>
<dbReference type="Proteomes" id="UP001206128">
    <property type="component" value="Unassembled WGS sequence"/>
</dbReference>
<evidence type="ECO:0008006" key="9">
    <source>
        <dbReference type="Google" id="ProtNLM"/>
    </source>
</evidence>
<dbReference type="GO" id="GO:0020037">
    <property type="term" value="F:heme binding"/>
    <property type="evidence" value="ECO:0007669"/>
    <property type="project" value="InterPro"/>
</dbReference>
<gene>
    <name evidence="7" type="ORF">LX83_001033</name>
</gene>
<evidence type="ECO:0000313" key="7">
    <source>
        <dbReference type="EMBL" id="MCP2164193.1"/>
    </source>
</evidence>
<dbReference type="PRINTS" id="PR00385">
    <property type="entry name" value="P450"/>
</dbReference>
<dbReference type="PANTHER" id="PTHR24305">
    <property type="entry name" value="CYTOCHROME P450"/>
    <property type="match status" value="1"/>
</dbReference>
<dbReference type="InterPro" id="IPR036396">
    <property type="entry name" value="Cyt_P450_sf"/>
</dbReference>
<comment type="similarity">
    <text evidence="2 6">Belongs to the cytochrome P450 family.</text>
</comment>
<evidence type="ECO:0000256" key="2">
    <source>
        <dbReference type="ARBA" id="ARBA00010617"/>
    </source>
</evidence>
<dbReference type="CDD" id="cd11053">
    <property type="entry name" value="CYP110-like"/>
    <property type="match status" value="1"/>
</dbReference>
<organism evidence="7 8">
    <name type="scientific">Goodfellowiella coeruleoviolacea</name>
    <dbReference type="NCBI Taxonomy" id="334858"/>
    <lineage>
        <taxon>Bacteria</taxon>
        <taxon>Bacillati</taxon>
        <taxon>Actinomycetota</taxon>
        <taxon>Actinomycetes</taxon>
        <taxon>Pseudonocardiales</taxon>
        <taxon>Pseudonocardiaceae</taxon>
        <taxon>Goodfellowiella</taxon>
    </lineage>
</organism>
<dbReference type="InterPro" id="IPR050121">
    <property type="entry name" value="Cytochrome_P450_monoxygenase"/>
</dbReference>
<feature type="binding site" description="axial binding residue" evidence="5">
    <location>
        <position position="387"/>
    </location>
    <ligand>
        <name>heme</name>
        <dbReference type="ChEBI" id="CHEBI:30413"/>
    </ligand>
    <ligandPart>
        <name>Fe</name>
        <dbReference type="ChEBI" id="CHEBI:18248"/>
    </ligandPart>
</feature>
<evidence type="ECO:0000256" key="4">
    <source>
        <dbReference type="ARBA" id="ARBA00023004"/>
    </source>
</evidence>
<dbReference type="InterPro" id="IPR017972">
    <property type="entry name" value="Cyt_P450_CS"/>
</dbReference>
<dbReference type="SUPFAM" id="SSF48264">
    <property type="entry name" value="Cytochrome P450"/>
    <property type="match status" value="1"/>
</dbReference>